<dbReference type="GeneID" id="97985408"/>
<dbReference type="Proteomes" id="UP000260812">
    <property type="component" value="Unassembled WGS sequence"/>
</dbReference>
<protein>
    <submittedName>
        <fullName evidence="2">Lactonase family protein</fullName>
    </submittedName>
</protein>
<dbReference type="InterPro" id="IPR011045">
    <property type="entry name" value="N2O_reductase_N"/>
</dbReference>
<accession>A0A3E3ICR4</accession>
<proteinExistence type="inferred from homology"/>
<evidence type="ECO:0000313" key="2">
    <source>
        <dbReference type="EMBL" id="RGE64859.1"/>
    </source>
</evidence>
<evidence type="ECO:0000313" key="3">
    <source>
        <dbReference type="Proteomes" id="UP000260812"/>
    </source>
</evidence>
<dbReference type="InterPro" id="IPR015943">
    <property type="entry name" value="WD40/YVTN_repeat-like_dom_sf"/>
</dbReference>
<dbReference type="InterPro" id="IPR050282">
    <property type="entry name" value="Cycloisomerase_2"/>
</dbReference>
<dbReference type="InterPro" id="IPR019405">
    <property type="entry name" value="Lactonase_7-beta_prop"/>
</dbReference>
<dbReference type="RefSeq" id="WP_117543278.1">
    <property type="nucleotide sequence ID" value="NZ_QVLV01000001.1"/>
</dbReference>
<dbReference type="PANTHER" id="PTHR30344:SF1">
    <property type="entry name" value="6-PHOSPHOGLUCONOLACTONASE"/>
    <property type="match status" value="1"/>
</dbReference>
<gene>
    <name evidence="2" type="ORF">DXC51_00535</name>
</gene>
<dbReference type="GO" id="GO:0005829">
    <property type="term" value="C:cytosol"/>
    <property type="evidence" value="ECO:0007669"/>
    <property type="project" value="TreeGrafter"/>
</dbReference>
<dbReference type="AlphaFoldDB" id="A0A3E3ICR4"/>
<dbReference type="PANTHER" id="PTHR30344">
    <property type="entry name" value="6-PHOSPHOGLUCONOLACTONASE-RELATED"/>
    <property type="match status" value="1"/>
</dbReference>
<organism evidence="2 3">
    <name type="scientific">Eisenbergiella massiliensis</name>
    <dbReference type="NCBI Taxonomy" id="1720294"/>
    <lineage>
        <taxon>Bacteria</taxon>
        <taxon>Bacillati</taxon>
        <taxon>Bacillota</taxon>
        <taxon>Clostridia</taxon>
        <taxon>Lachnospirales</taxon>
        <taxon>Lachnospiraceae</taxon>
        <taxon>Eisenbergiella</taxon>
    </lineage>
</organism>
<comment type="caution">
    <text evidence="2">The sequence shown here is derived from an EMBL/GenBank/DDBJ whole genome shotgun (WGS) entry which is preliminary data.</text>
</comment>
<keyword evidence="3" id="KW-1185">Reference proteome</keyword>
<dbReference type="Gene3D" id="2.130.10.10">
    <property type="entry name" value="YVTN repeat-like/Quinoprotein amine dehydrogenase"/>
    <property type="match status" value="1"/>
</dbReference>
<dbReference type="SUPFAM" id="SSF50974">
    <property type="entry name" value="Nitrous oxide reductase, N-terminal domain"/>
    <property type="match status" value="1"/>
</dbReference>
<sequence>MKGYIGTYEGMGSIGIYGFEMDVRSGEMSGGELVCEAPDAKFLALEDGVLAAPVKRGEQAGILLADVRGRSGSGSPEGEKEEVLTERVASCYVGMDGGRLFSANFHEGTVSVYRIEGLKADLEKRILIGEGAGCHQVLFSGRRMLVPCMELDEIRVFERDGAFAEAGRIRLPEGSGPRHGVCDREGKRLFIVGQKNNRLYCFHMMEDGEFREAWNLELLDGTEESGNEAAAIRLSADERFLYVSVRGADIVVVVSLEEGTGKVVQRKECGGRHPRDLVLAADGRFLITANRDSRDLVSFPVDQGSGRIGEECGRVRTGRAVCIALEE</sequence>
<name>A0A3E3ICR4_9FIRM</name>
<dbReference type="GO" id="GO:0017057">
    <property type="term" value="F:6-phosphogluconolactonase activity"/>
    <property type="evidence" value="ECO:0007669"/>
    <property type="project" value="TreeGrafter"/>
</dbReference>
<dbReference type="EMBL" id="QVLV01000001">
    <property type="protein sequence ID" value="RGE64859.1"/>
    <property type="molecule type" value="Genomic_DNA"/>
</dbReference>
<evidence type="ECO:0000256" key="1">
    <source>
        <dbReference type="ARBA" id="ARBA00005564"/>
    </source>
</evidence>
<dbReference type="Pfam" id="PF10282">
    <property type="entry name" value="Lactonase"/>
    <property type="match status" value="1"/>
</dbReference>
<reference evidence="2" key="1">
    <citation type="submission" date="2018-08" db="EMBL/GenBank/DDBJ databases">
        <title>A genome reference for cultivated species of the human gut microbiota.</title>
        <authorList>
            <person name="Zou Y."/>
            <person name="Xue W."/>
            <person name="Luo G."/>
        </authorList>
    </citation>
    <scope>NUCLEOTIDE SEQUENCE [LARGE SCALE GENOMIC DNA]</scope>
    <source>
        <strain evidence="2">TF05-5AC</strain>
    </source>
</reference>
<comment type="similarity">
    <text evidence="1">Belongs to the cycloisomerase 2 family.</text>
</comment>